<dbReference type="OrthoDB" id="1001025at2759"/>
<evidence type="ECO:0000313" key="2">
    <source>
        <dbReference type="EMBL" id="GMI99409.1"/>
    </source>
</evidence>
<dbReference type="EMBL" id="BSYR01000034">
    <property type="protein sequence ID" value="GMI99409.1"/>
    <property type="molecule type" value="Genomic_DNA"/>
</dbReference>
<feature type="compositionally biased region" description="Polar residues" evidence="1">
    <location>
        <begin position="69"/>
        <end position="79"/>
    </location>
</feature>
<protein>
    <submittedName>
        <fullName evidence="2">Uncharacterized protein</fullName>
    </submittedName>
</protein>
<sequence length="79" mass="8652">MSTSIGASCAEVYLKQKRQKEKMKRMEEERARRGESSGANAIEDRKPTAVVGRSKVHPGNFTSLEDFAGNQNQGPSNAP</sequence>
<name>A0A9W7MGR0_HIBTR</name>
<reference evidence="2" key="1">
    <citation type="submission" date="2023-05" db="EMBL/GenBank/DDBJ databases">
        <title>Genome and transcriptome analyses reveal genes involved in the formation of fine ridges on petal epidermal cells in Hibiscus trionum.</title>
        <authorList>
            <person name="Koshimizu S."/>
            <person name="Masuda S."/>
            <person name="Ishii T."/>
            <person name="Shirasu K."/>
            <person name="Hoshino A."/>
            <person name="Arita M."/>
        </authorList>
    </citation>
    <scope>NUCLEOTIDE SEQUENCE</scope>
    <source>
        <strain evidence="2">Hamamatsu line</strain>
    </source>
</reference>
<organism evidence="2 3">
    <name type="scientific">Hibiscus trionum</name>
    <name type="common">Flower of an hour</name>
    <dbReference type="NCBI Taxonomy" id="183268"/>
    <lineage>
        <taxon>Eukaryota</taxon>
        <taxon>Viridiplantae</taxon>
        <taxon>Streptophyta</taxon>
        <taxon>Embryophyta</taxon>
        <taxon>Tracheophyta</taxon>
        <taxon>Spermatophyta</taxon>
        <taxon>Magnoliopsida</taxon>
        <taxon>eudicotyledons</taxon>
        <taxon>Gunneridae</taxon>
        <taxon>Pentapetalae</taxon>
        <taxon>rosids</taxon>
        <taxon>malvids</taxon>
        <taxon>Malvales</taxon>
        <taxon>Malvaceae</taxon>
        <taxon>Malvoideae</taxon>
        <taxon>Hibiscus</taxon>
    </lineage>
</organism>
<dbReference type="Proteomes" id="UP001165190">
    <property type="component" value="Unassembled WGS sequence"/>
</dbReference>
<dbReference type="AlphaFoldDB" id="A0A9W7MGR0"/>
<proteinExistence type="predicted"/>
<dbReference type="PANTHER" id="PTHR34950:SF2">
    <property type="entry name" value="OS10G0364900 PROTEIN"/>
    <property type="match status" value="1"/>
</dbReference>
<dbReference type="PANTHER" id="PTHR34950">
    <property type="entry name" value="OS04G0457400 PROTEIN"/>
    <property type="match status" value="1"/>
</dbReference>
<keyword evidence="3" id="KW-1185">Reference proteome</keyword>
<feature type="compositionally biased region" description="Basic and acidic residues" evidence="1">
    <location>
        <begin position="24"/>
        <end position="35"/>
    </location>
</feature>
<evidence type="ECO:0000313" key="3">
    <source>
        <dbReference type="Proteomes" id="UP001165190"/>
    </source>
</evidence>
<gene>
    <name evidence="2" type="ORF">HRI_003610200</name>
</gene>
<feature type="region of interest" description="Disordered" evidence="1">
    <location>
        <begin position="16"/>
        <end position="79"/>
    </location>
</feature>
<accession>A0A9W7MGR0</accession>
<comment type="caution">
    <text evidence="2">The sequence shown here is derived from an EMBL/GenBank/DDBJ whole genome shotgun (WGS) entry which is preliminary data.</text>
</comment>
<evidence type="ECO:0000256" key="1">
    <source>
        <dbReference type="SAM" id="MobiDB-lite"/>
    </source>
</evidence>